<feature type="domain" description="BEACH" evidence="2">
    <location>
        <begin position="1"/>
        <end position="89"/>
    </location>
</feature>
<evidence type="ECO:0000256" key="1">
    <source>
        <dbReference type="SAM" id="MobiDB-lite"/>
    </source>
</evidence>
<dbReference type="InterPro" id="IPR000409">
    <property type="entry name" value="BEACH_dom"/>
</dbReference>
<evidence type="ECO:0000313" key="3">
    <source>
        <dbReference type="EMBL" id="KAE9403158.1"/>
    </source>
</evidence>
<dbReference type="PANTHER" id="PTHR13743:SF123">
    <property type="entry name" value="PROTEIN FAN"/>
    <property type="match status" value="1"/>
</dbReference>
<dbReference type="PROSITE" id="PS50197">
    <property type="entry name" value="BEACH"/>
    <property type="match status" value="1"/>
</dbReference>
<dbReference type="Pfam" id="PF02138">
    <property type="entry name" value="Beach"/>
    <property type="match status" value="1"/>
</dbReference>
<dbReference type="OrthoDB" id="26681at2759"/>
<dbReference type="Proteomes" id="UP000799118">
    <property type="component" value="Unassembled WGS sequence"/>
</dbReference>
<protein>
    <recommendedName>
        <fullName evidence="2">BEACH domain-containing protein</fullName>
    </recommendedName>
</protein>
<dbReference type="SUPFAM" id="SSF81837">
    <property type="entry name" value="BEACH domain"/>
    <property type="match status" value="1"/>
</dbReference>
<dbReference type="EMBL" id="ML769428">
    <property type="protein sequence ID" value="KAE9403158.1"/>
    <property type="molecule type" value="Genomic_DNA"/>
</dbReference>
<name>A0A6A4I146_9AGAR</name>
<feature type="region of interest" description="Disordered" evidence="1">
    <location>
        <begin position="1"/>
        <end position="20"/>
    </location>
</feature>
<reference evidence="3" key="1">
    <citation type="journal article" date="2019" name="Environ. Microbiol.">
        <title>Fungal ecological strategies reflected in gene transcription - a case study of two litter decomposers.</title>
        <authorList>
            <person name="Barbi F."/>
            <person name="Kohler A."/>
            <person name="Barry K."/>
            <person name="Baskaran P."/>
            <person name="Daum C."/>
            <person name="Fauchery L."/>
            <person name="Ihrmark K."/>
            <person name="Kuo A."/>
            <person name="LaButti K."/>
            <person name="Lipzen A."/>
            <person name="Morin E."/>
            <person name="Grigoriev I.V."/>
            <person name="Henrissat B."/>
            <person name="Lindahl B."/>
            <person name="Martin F."/>
        </authorList>
    </citation>
    <scope>NUCLEOTIDE SEQUENCE</scope>
    <source>
        <strain evidence="3">JB14</strain>
    </source>
</reference>
<dbReference type="Gene3D" id="1.10.1540.10">
    <property type="entry name" value="BEACH domain"/>
    <property type="match status" value="1"/>
</dbReference>
<dbReference type="AlphaFoldDB" id="A0A6A4I146"/>
<gene>
    <name evidence="3" type="ORF">BT96DRAFT_505912</name>
</gene>
<organism evidence="3 4">
    <name type="scientific">Gymnopus androsaceus JB14</name>
    <dbReference type="NCBI Taxonomy" id="1447944"/>
    <lineage>
        <taxon>Eukaryota</taxon>
        <taxon>Fungi</taxon>
        <taxon>Dikarya</taxon>
        <taxon>Basidiomycota</taxon>
        <taxon>Agaricomycotina</taxon>
        <taxon>Agaricomycetes</taxon>
        <taxon>Agaricomycetidae</taxon>
        <taxon>Agaricales</taxon>
        <taxon>Marasmiineae</taxon>
        <taxon>Omphalotaceae</taxon>
        <taxon>Gymnopus</taxon>
    </lineage>
</organism>
<dbReference type="InterPro" id="IPR036372">
    <property type="entry name" value="BEACH_dom_sf"/>
</dbReference>
<dbReference type="PANTHER" id="PTHR13743">
    <property type="entry name" value="BEIGE/BEACH-RELATED"/>
    <property type="match status" value="1"/>
</dbReference>
<sequence length="89" mass="10059">MKPMGALTPARREAAETRYSNLESVDENPFHYGTHFSSSMIVCHFLIRMSPFTHMFKTLQGGERDLPDRLSSDIARAYESAAHDVRGDV</sequence>
<keyword evidence="4" id="KW-1185">Reference proteome</keyword>
<dbReference type="InterPro" id="IPR050865">
    <property type="entry name" value="BEACH_Domain"/>
</dbReference>
<proteinExistence type="predicted"/>
<evidence type="ECO:0000259" key="2">
    <source>
        <dbReference type="PROSITE" id="PS50197"/>
    </source>
</evidence>
<accession>A0A6A4I146</accession>
<evidence type="ECO:0000313" key="4">
    <source>
        <dbReference type="Proteomes" id="UP000799118"/>
    </source>
</evidence>
<dbReference type="SMART" id="SM01026">
    <property type="entry name" value="Beach"/>
    <property type="match status" value="1"/>
</dbReference>